<evidence type="ECO:0000313" key="2">
    <source>
        <dbReference type="Proteomes" id="UP000053176"/>
    </source>
</evidence>
<name>A0A124GGC5_RHILI</name>
<dbReference type="AlphaFoldDB" id="A0A124GGC5"/>
<proteinExistence type="predicted"/>
<evidence type="ECO:0000313" key="1">
    <source>
        <dbReference type="EMBL" id="KUM26333.1"/>
    </source>
</evidence>
<gene>
    <name evidence="1" type="ORF">AU467_22620</name>
</gene>
<sequence>MPDGLVDFSGHVLEVMPNLLEVLTDFGNGSINISSNSLLVAPSRPEVKDKFVGSNIRPKA</sequence>
<dbReference type="EMBL" id="LPWA01000107">
    <property type="protein sequence ID" value="KUM26333.1"/>
    <property type="molecule type" value="Genomic_DNA"/>
</dbReference>
<comment type="caution">
    <text evidence="1">The sequence shown here is derived from an EMBL/GenBank/DDBJ whole genome shotgun (WGS) entry which is preliminary data.</text>
</comment>
<accession>A0A124GGC5</accession>
<organism evidence="1 2">
    <name type="scientific">Rhizobium loti</name>
    <name type="common">Mesorhizobium loti</name>
    <dbReference type="NCBI Taxonomy" id="381"/>
    <lineage>
        <taxon>Bacteria</taxon>
        <taxon>Pseudomonadati</taxon>
        <taxon>Pseudomonadota</taxon>
        <taxon>Alphaproteobacteria</taxon>
        <taxon>Hyphomicrobiales</taxon>
        <taxon>Phyllobacteriaceae</taxon>
        <taxon>Mesorhizobium</taxon>
    </lineage>
</organism>
<reference evidence="1 2" key="1">
    <citation type="submission" date="2015-12" db="EMBL/GenBank/DDBJ databases">
        <title>Draft genome sequence of Mesorhizobium sp. UFLA 01-765, a multitolerant efficient symbiont and plant-growth promoting strain isolated from Zn-mining soil using Leucaena leucocephala as a trap plant.</title>
        <authorList>
            <person name="Rangel W.M."/>
            <person name="Thijs S."/>
            <person name="Longatti S.M."/>
            <person name="Moreira F.M."/>
            <person name="Weyens N."/>
            <person name="Vangronsveld J."/>
            <person name="Van Hamme J.D."/>
            <person name="Bottos E.M."/>
            <person name="Rineau F."/>
        </authorList>
    </citation>
    <scope>NUCLEOTIDE SEQUENCE [LARGE SCALE GENOMIC DNA]</scope>
    <source>
        <strain evidence="1 2">UFLA 01-765</strain>
    </source>
</reference>
<protein>
    <submittedName>
        <fullName evidence="1">Uncharacterized protein</fullName>
    </submittedName>
</protein>
<dbReference type="Proteomes" id="UP000053176">
    <property type="component" value="Unassembled WGS sequence"/>
</dbReference>